<name>A0ABN5HZJ8_9ACTN</name>
<gene>
    <name evidence="2" type="ORF">C4B68_13095</name>
</gene>
<dbReference type="RefSeq" id="WP_099499846.1">
    <property type="nucleotide sequence ID" value="NZ_CP026652.1"/>
</dbReference>
<keyword evidence="1" id="KW-1133">Transmembrane helix</keyword>
<keyword evidence="3" id="KW-1185">Reference proteome</keyword>
<organism evidence="2 3">
    <name type="scientific">Streptomyces dengpaensis</name>
    <dbReference type="NCBI Taxonomy" id="2049881"/>
    <lineage>
        <taxon>Bacteria</taxon>
        <taxon>Bacillati</taxon>
        <taxon>Actinomycetota</taxon>
        <taxon>Actinomycetes</taxon>
        <taxon>Kitasatosporales</taxon>
        <taxon>Streptomycetaceae</taxon>
        <taxon>Streptomyces</taxon>
    </lineage>
</organism>
<evidence type="ECO:0000256" key="1">
    <source>
        <dbReference type="SAM" id="Phobius"/>
    </source>
</evidence>
<accession>A0ABN5HZJ8</accession>
<sequence>MSEEEVRVRELLGRAVDTVPVPVSRGGEAVFARASRLRWRRRAVATGVVAATVASGVVLGAGVLR</sequence>
<keyword evidence="1" id="KW-0812">Transmembrane</keyword>
<protein>
    <submittedName>
        <fullName evidence="2">Uncharacterized protein</fullName>
    </submittedName>
</protein>
<feature type="transmembrane region" description="Helical" evidence="1">
    <location>
        <begin position="43"/>
        <end position="64"/>
    </location>
</feature>
<keyword evidence="1" id="KW-0472">Membrane</keyword>
<evidence type="ECO:0000313" key="2">
    <source>
        <dbReference type="EMBL" id="AVH56553.1"/>
    </source>
</evidence>
<dbReference type="Proteomes" id="UP000238413">
    <property type="component" value="Chromosome"/>
</dbReference>
<dbReference type="EMBL" id="CP026652">
    <property type="protein sequence ID" value="AVH56553.1"/>
    <property type="molecule type" value="Genomic_DNA"/>
</dbReference>
<proteinExistence type="predicted"/>
<evidence type="ECO:0000313" key="3">
    <source>
        <dbReference type="Proteomes" id="UP000238413"/>
    </source>
</evidence>
<reference evidence="2 3" key="1">
    <citation type="submission" date="2018-02" db="EMBL/GenBank/DDBJ databases">
        <title>Complete genome sequence of Streptomyces dengpaensis, the producer of angucyclines.</title>
        <authorList>
            <person name="Yumei L."/>
        </authorList>
    </citation>
    <scope>NUCLEOTIDE SEQUENCE [LARGE SCALE GENOMIC DNA]</scope>
    <source>
        <strain evidence="2 3">XZHG99</strain>
    </source>
</reference>